<sequence length="364" mass="40519">MSRSGSLSSAGGIDTTSQTYTQSSDFSSDQSSGSVRSTLSTSSPKSTQKRKKRVSDVILSCIGLGSDDKVQNPPSPYELQKKKTSFEVISGNVRFTWDEILRATSWFAPDLIVGEGGSSIVYRGKLDNGKDVAVKRAKKNANDEHLTNESFQTEIATLQQISHINLVGFYGYLLFEDEKIIVLEWVTNGNLRQHLDYKPLIHRDIKSSNILLTSTLHGKIADFGLAKLASTDDGDTVVQTMAKGTHGYVDPEYFKTNQVTNKSDVYSYGVVLLEIVTGKRPTDRIGDRFMVDWAMTEFRKGNVRSTIDPKLTIDSAIIVAAERIFDLAYSCLNSDRRKRPSMDECGKILWNIRKAYNDLARNAN</sequence>
<keyword evidence="4" id="KW-0418">Kinase</keyword>
<comment type="similarity">
    <text evidence="7">Belongs to the protein kinase superfamily.</text>
</comment>
<dbReference type="InterPro" id="IPR001245">
    <property type="entry name" value="Ser-Thr/Tyr_kinase_cat_dom"/>
</dbReference>
<dbReference type="Gene3D" id="1.10.510.10">
    <property type="entry name" value="Transferase(Phosphotransferase) domain 1"/>
    <property type="match status" value="1"/>
</dbReference>
<dbReference type="PANTHER" id="PTHR47989:SF71">
    <property type="entry name" value="PROTEIN KINASE DOMAIN-CONTAINING PROTEIN"/>
    <property type="match status" value="1"/>
</dbReference>
<evidence type="ECO:0000256" key="1">
    <source>
        <dbReference type="ARBA" id="ARBA00022527"/>
    </source>
</evidence>
<keyword evidence="3 6" id="KW-0547">Nucleotide-binding</keyword>
<gene>
    <name evidence="10" type="ORF">LUZ62_035431</name>
</gene>
<evidence type="ECO:0000259" key="9">
    <source>
        <dbReference type="PROSITE" id="PS50011"/>
    </source>
</evidence>
<keyword evidence="2" id="KW-0808">Transferase</keyword>
<evidence type="ECO:0000313" key="11">
    <source>
        <dbReference type="Proteomes" id="UP001140206"/>
    </source>
</evidence>
<dbReference type="PANTHER" id="PTHR47989">
    <property type="entry name" value="OS01G0750732 PROTEIN"/>
    <property type="match status" value="1"/>
</dbReference>
<dbReference type="InterPro" id="IPR008271">
    <property type="entry name" value="Ser/Thr_kinase_AS"/>
</dbReference>
<feature type="compositionally biased region" description="Low complexity" evidence="8">
    <location>
        <begin position="14"/>
        <end position="46"/>
    </location>
</feature>
<reference evidence="10" key="1">
    <citation type="submission" date="2022-08" db="EMBL/GenBank/DDBJ databases">
        <authorList>
            <person name="Marques A."/>
        </authorList>
    </citation>
    <scope>NUCLEOTIDE SEQUENCE</scope>
    <source>
        <strain evidence="10">RhyPub2mFocal</strain>
        <tissue evidence="10">Leaves</tissue>
    </source>
</reference>
<dbReference type="Pfam" id="PF00069">
    <property type="entry name" value="Pkinase"/>
    <property type="match status" value="1"/>
</dbReference>
<dbReference type="InterPro" id="IPR000719">
    <property type="entry name" value="Prot_kinase_dom"/>
</dbReference>
<keyword evidence="5 6" id="KW-0067">ATP-binding</keyword>
<dbReference type="GO" id="GO:0005524">
    <property type="term" value="F:ATP binding"/>
    <property type="evidence" value="ECO:0007669"/>
    <property type="project" value="UniProtKB-UniRule"/>
</dbReference>
<dbReference type="GO" id="GO:0004674">
    <property type="term" value="F:protein serine/threonine kinase activity"/>
    <property type="evidence" value="ECO:0007669"/>
    <property type="project" value="UniProtKB-KW"/>
</dbReference>
<dbReference type="PROSITE" id="PS50011">
    <property type="entry name" value="PROTEIN_KINASE_DOM"/>
    <property type="match status" value="1"/>
</dbReference>
<keyword evidence="1 7" id="KW-0723">Serine/threonine-protein kinase</keyword>
<protein>
    <recommendedName>
        <fullName evidence="9">Protein kinase domain-containing protein</fullName>
    </recommendedName>
</protein>
<dbReference type="Pfam" id="PF07714">
    <property type="entry name" value="PK_Tyr_Ser-Thr"/>
    <property type="match status" value="1"/>
</dbReference>
<evidence type="ECO:0000256" key="7">
    <source>
        <dbReference type="RuleBase" id="RU000304"/>
    </source>
</evidence>
<evidence type="ECO:0000256" key="3">
    <source>
        <dbReference type="ARBA" id="ARBA00022741"/>
    </source>
</evidence>
<evidence type="ECO:0000256" key="8">
    <source>
        <dbReference type="SAM" id="MobiDB-lite"/>
    </source>
</evidence>
<dbReference type="SUPFAM" id="SSF56112">
    <property type="entry name" value="Protein kinase-like (PK-like)"/>
    <property type="match status" value="1"/>
</dbReference>
<evidence type="ECO:0000256" key="5">
    <source>
        <dbReference type="ARBA" id="ARBA00022840"/>
    </source>
</evidence>
<keyword evidence="11" id="KW-1185">Reference proteome</keyword>
<evidence type="ECO:0000256" key="4">
    <source>
        <dbReference type="ARBA" id="ARBA00022777"/>
    </source>
</evidence>
<accession>A0AAV8EXN6</accession>
<dbReference type="Gene3D" id="3.30.200.20">
    <property type="entry name" value="Phosphorylase Kinase, domain 1"/>
    <property type="match status" value="1"/>
</dbReference>
<evidence type="ECO:0000256" key="2">
    <source>
        <dbReference type="ARBA" id="ARBA00022679"/>
    </source>
</evidence>
<dbReference type="PROSITE" id="PS00107">
    <property type="entry name" value="PROTEIN_KINASE_ATP"/>
    <property type="match status" value="1"/>
</dbReference>
<feature type="binding site" evidence="6">
    <location>
        <position position="139"/>
    </location>
    <ligand>
        <name>ATP</name>
        <dbReference type="ChEBI" id="CHEBI:30616"/>
    </ligand>
</feature>
<name>A0AAV8EXN6_9POAL</name>
<feature type="region of interest" description="Disordered" evidence="8">
    <location>
        <begin position="1"/>
        <end position="52"/>
    </location>
</feature>
<organism evidence="10 11">
    <name type="scientific">Rhynchospora pubera</name>
    <dbReference type="NCBI Taxonomy" id="906938"/>
    <lineage>
        <taxon>Eukaryota</taxon>
        <taxon>Viridiplantae</taxon>
        <taxon>Streptophyta</taxon>
        <taxon>Embryophyta</taxon>
        <taxon>Tracheophyta</taxon>
        <taxon>Spermatophyta</taxon>
        <taxon>Magnoliopsida</taxon>
        <taxon>Liliopsida</taxon>
        <taxon>Poales</taxon>
        <taxon>Cyperaceae</taxon>
        <taxon>Cyperoideae</taxon>
        <taxon>Rhynchosporeae</taxon>
        <taxon>Rhynchospora</taxon>
    </lineage>
</organism>
<dbReference type="PROSITE" id="PS00108">
    <property type="entry name" value="PROTEIN_KINASE_ST"/>
    <property type="match status" value="1"/>
</dbReference>
<dbReference type="InterPro" id="IPR011009">
    <property type="entry name" value="Kinase-like_dom_sf"/>
</dbReference>
<dbReference type="SMART" id="SM00220">
    <property type="entry name" value="S_TKc"/>
    <property type="match status" value="1"/>
</dbReference>
<dbReference type="InterPro" id="IPR017441">
    <property type="entry name" value="Protein_kinase_ATP_BS"/>
</dbReference>
<dbReference type="AlphaFoldDB" id="A0AAV8EXN6"/>
<feature type="domain" description="Protein kinase" evidence="9">
    <location>
        <begin position="107"/>
        <end position="351"/>
    </location>
</feature>
<dbReference type="Proteomes" id="UP001140206">
    <property type="component" value="Chromosome 2"/>
</dbReference>
<dbReference type="EMBL" id="JAMFTS010000002">
    <property type="protein sequence ID" value="KAJ4784185.1"/>
    <property type="molecule type" value="Genomic_DNA"/>
</dbReference>
<comment type="caution">
    <text evidence="10">The sequence shown here is derived from an EMBL/GenBank/DDBJ whole genome shotgun (WGS) entry which is preliminary data.</text>
</comment>
<evidence type="ECO:0000256" key="6">
    <source>
        <dbReference type="PROSITE-ProRule" id="PRU10141"/>
    </source>
</evidence>
<evidence type="ECO:0000313" key="10">
    <source>
        <dbReference type="EMBL" id="KAJ4784185.1"/>
    </source>
</evidence>
<proteinExistence type="inferred from homology"/>